<dbReference type="AlphaFoldDB" id="A0AAU9K5T0"/>
<dbReference type="Proteomes" id="UP001162131">
    <property type="component" value="Unassembled WGS sequence"/>
</dbReference>
<evidence type="ECO:0000313" key="2">
    <source>
        <dbReference type="Proteomes" id="UP001162131"/>
    </source>
</evidence>
<sequence>MDNFSNLTRFTQLLKENLGIPDDDVIDSAMHNMLSQYSLNENTSMKIAKNKPNSCSKPAVEKPQIRKEIEEKSPIQTRPKINKKSEEYAENYIPIYKRVDDIIKKKEEDLKAKKLAEDKKKREMEESECTFKPNTGNKIRRNPAEFAEHAYNWQKKKLKDQANLAKQVEEEIQANRREKPAISKKSRIMTANRSTTPIYERLYDLRKKEEAPAVLTQQNRSITPRKEIAKSPNRNNKNLLSKENILNKSWNLDVSFDSSFSAKTSRITHKEEPIINNVEFTPNLCFLLKGLR</sequence>
<dbReference type="EMBL" id="CAJZBQ010000055">
    <property type="protein sequence ID" value="CAG9332772.1"/>
    <property type="molecule type" value="Genomic_DNA"/>
</dbReference>
<gene>
    <name evidence="1" type="ORF">BSTOLATCC_MIC57062</name>
</gene>
<protein>
    <submittedName>
        <fullName evidence="1">Uncharacterized protein</fullName>
    </submittedName>
</protein>
<accession>A0AAU9K5T0</accession>
<organism evidence="1 2">
    <name type="scientific">Blepharisma stoltei</name>
    <dbReference type="NCBI Taxonomy" id="1481888"/>
    <lineage>
        <taxon>Eukaryota</taxon>
        <taxon>Sar</taxon>
        <taxon>Alveolata</taxon>
        <taxon>Ciliophora</taxon>
        <taxon>Postciliodesmatophora</taxon>
        <taxon>Heterotrichea</taxon>
        <taxon>Heterotrichida</taxon>
        <taxon>Blepharismidae</taxon>
        <taxon>Blepharisma</taxon>
    </lineage>
</organism>
<reference evidence="1" key="1">
    <citation type="submission" date="2021-09" db="EMBL/GenBank/DDBJ databases">
        <authorList>
            <consortium name="AG Swart"/>
            <person name="Singh M."/>
            <person name="Singh A."/>
            <person name="Seah K."/>
            <person name="Emmerich C."/>
        </authorList>
    </citation>
    <scope>NUCLEOTIDE SEQUENCE</scope>
    <source>
        <strain evidence="1">ATCC30299</strain>
    </source>
</reference>
<proteinExistence type="predicted"/>
<evidence type="ECO:0000313" key="1">
    <source>
        <dbReference type="EMBL" id="CAG9332772.1"/>
    </source>
</evidence>
<comment type="caution">
    <text evidence="1">The sequence shown here is derived from an EMBL/GenBank/DDBJ whole genome shotgun (WGS) entry which is preliminary data.</text>
</comment>
<name>A0AAU9K5T0_9CILI</name>
<keyword evidence="2" id="KW-1185">Reference proteome</keyword>